<comment type="subcellular location">
    <subcellularLocation>
        <location evidence="1">Endoplasmic reticulum membrane</location>
        <topology evidence="1">Multi-pass membrane protein</topology>
    </subcellularLocation>
</comment>
<keyword evidence="5" id="KW-0337">GPI-anchor biosynthesis</keyword>
<feature type="transmembrane region" description="Helical" evidence="15">
    <location>
        <begin position="735"/>
        <end position="759"/>
    </location>
</feature>
<comment type="function">
    <text evidence="12">Mannosyltransferase involved in glycosylphosphatidylinositol-anchor biosynthesis. Transfers the first alpha-1,4-mannose to GlcN-acyl-PI during GPI precursor assembly. Required for cell wall integrity.</text>
</comment>
<dbReference type="InterPro" id="IPR007704">
    <property type="entry name" value="PIG-M"/>
</dbReference>
<feature type="transmembrane region" description="Helical" evidence="15">
    <location>
        <begin position="771"/>
        <end position="790"/>
    </location>
</feature>
<feature type="transmembrane region" description="Helical" evidence="15">
    <location>
        <begin position="604"/>
        <end position="621"/>
    </location>
</feature>
<name>S9PYD4_SCHOY</name>
<feature type="transmembrane region" description="Helical" evidence="15">
    <location>
        <begin position="802"/>
        <end position="821"/>
    </location>
</feature>
<feature type="transmembrane region" description="Helical" evidence="15">
    <location>
        <begin position="573"/>
        <end position="597"/>
    </location>
</feature>
<dbReference type="AlphaFoldDB" id="S9PYD4"/>
<dbReference type="GO" id="GO:0051751">
    <property type="term" value="F:alpha-1,4-mannosyltransferase activity"/>
    <property type="evidence" value="ECO:0007669"/>
    <property type="project" value="InterPro"/>
</dbReference>
<feature type="transmembrane region" description="Helical" evidence="15">
    <location>
        <begin position="133"/>
        <end position="152"/>
    </location>
</feature>
<keyword evidence="9" id="KW-0256">Endoplasmic reticulum</keyword>
<keyword evidence="11 15" id="KW-0472">Membrane</keyword>
<evidence type="ECO:0000256" key="11">
    <source>
        <dbReference type="ARBA" id="ARBA00023136"/>
    </source>
</evidence>
<dbReference type="UniPathway" id="UPA00196"/>
<dbReference type="GO" id="GO:0005789">
    <property type="term" value="C:endoplasmic reticulum membrane"/>
    <property type="evidence" value="ECO:0007669"/>
    <property type="project" value="UniProtKB-SubCell"/>
</dbReference>
<dbReference type="OMA" id="MFSICDI"/>
<evidence type="ECO:0000256" key="3">
    <source>
        <dbReference type="ARBA" id="ARBA00011071"/>
    </source>
</evidence>
<dbReference type="PANTHER" id="PTHR12886">
    <property type="entry name" value="PIG-M MANNOSYLTRANSFERASE"/>
    <property type="match status" value="1"/>
</dbReference>
<dbReference type="Pfam" id="PF05007">
    <property type="entry name" value="Mannosyl_trans"/>
    <property type="match status" value="1"/>
</dbReference>
<feature type="transmembrane region" description="Helical" evidence="15">
    <location>
        <begin position="6"/>
        <end position="24"/>
    </location>
</feature>
<evidence type="ECO:0000256" key="9">
    <source>
        <dbReference type="ARBA" id="ARBA00022824"/>
    </source>
</evidence>
<reference evidence="16 17" key="1">
    <citation type="journal article" date="2011" name="Science">
        <title>Comparative functional genomics of the fission yeasts.</title>
        <authorList>
            <person name="Rhind N."/>
            <person name="Chen Z."/>
            <person name="Yassour M."/>
            <person name="Thompson D.A."/>
            <person name="Haas B.J."/>
            <person name="Habib N."/>
            <person name="Wapinski I."/>
            <person name="Roy S."/>
            <person name="Lin M.F."/>
            <person name="Heiman D.I."/>
            <person name="Young S.K."/>
            <person name="Furuya K."/>
            <person name="Guo Y."/>
            <person name="Pidoux A."/>
            <person name="Chen H.M."/>
            <person name="Robbertse B."/>
            <person name="Goldberg J.M."/>
            <person name="Aoki K."/>
            <person name="Bayne E.H."/>
            <person name="Berlin A.M."/>
            <person name="Desjardins C.A."/>
            <person name="Dobbs E."/>
            <person name="Dukaj L."/>
            <person name="Fan L."/>
            <person name="FitzGerald M.G."/>
            <person name="French C."/>
            <person name="Gujja S."/>
            <person name="Hansen K."/>
            <person name="Keifenheim D."/>
            <person name="Levin J.Z."/>
            <person name="Mosher R.A."/>
            <person name="Mueller C.A."/>
            <person name="Pfiffner J."/>
            <person name="Priest M."/>
            <person name="Russ C."/>
            <person name="Smialowska A."/>
            <person name="Swoboda P."/>
            <person name="Sykes S.M."/>
            <person name="Vaughn M."/>
            <person name="Vengrova S."/>
            <person name="Yoder R."/>
            <person name="Zeng Q."/>
            <person name="Allshire R."/>
            <person name="Baulcombe D."/>
            <person name="Birren B.W."/>
            <person name="Brown W."/>
            <person name="Ekwall K."/>
            <person name="Kellis M."/>
            <person name="Leatherwood J."/>
            <person name="Levin H."/>
            <person name="Margalit H."/>
            <person name="Martienssen R."/>
            <person name="Nieduszynski C.A."/>
            <person name="Spatafora J.W."/>
            <person name="Friedman N."/>
            <person name="Dalgaard J.Z."/>
            <person name="Baumann P."/>
            <person name="Niki H."/>
            <person name="Regev A."/>
            <person name="Nusbaum C."/>
        </authorList>
    </citation>
    <scope>NUCLEOTIDE SEQUENCE [LARGE SCALE GENOMIC DNA]</scope>
    <source>
        <strain evidence="17">yFS286</strain>
    </source>
</reference>
<evidence type="ECO:0000256" key="2">
    <source>
        <dbReference type="ARBA" id="ARBA00004687"/>
    </source>
</evidence>
<evidence type="ECO:0000256" key="4">
    <source>
        <dbReference type="ARBA" id="ARBA00013797"/>
    </source>
</evidence>
<evidence type="ECO:0000256" key="14">
    <source>
        <dbReference type="ARBA" id="ARBA00032997"/>
    </source>
</evidence>
<dbReference type="RefSeq" id="XP_013018100.1">
    <property type="nucleotide sequence ID" value="XM_013162646.1"/>
</dbReference>
<dbReference type="eggNOG" id="KOG3893">
    <property type="taxonomic scope" value="Eukaryota"/>
</dbReference>
<evidence type="ECO:0000256" key="5">
    <source>
        <dbReference type="ARBA" id="ARBA00022502"/>
    </source>
</evidence>
<evidence type="ECO:0000256" key="13">
    <source>
        <dbReference type="ARBA" id="ARBA00030167"/>
    </source>
</evidence>
<dbReference type="GO" id="GO:0006506">
    <property type="term" value="P:GPI anchor biosynthetic process"/>
    <property type="evidence" value="ECO:0007669"/>
    <property type="project" value="UniProtKB-UniPathway"/>
</dbReference>
<keyword evidence="6" id="KW-0328">Glycosyltransferase</keyword>
<dbReference type="GO" id="GO:1990529">
    <property type="term" value="C:glycosylphosphatidylinositol-mannosyltransferase I complex"/>
    <property type="evidence" value="ECO:0007669"/>
    <property type="project" value="TreeGrafter"/>
</dbReference>
<dbReference type="PANTHER" id="PTHR12886:SF0">
    <property type="entry name" value="GPI MANNOSYLTRANSFERASE 1"/>
    <property type="match status" value="1"/>
</dbReference>
<dbReference type="GeneID" id="25029210"/>
<keyword evidence="10 15" id="KW-1133">Transmembrane helix</keyword>
<evidence type="ECO:0000313" key="17">
    <source>
        <dbReference type="Proteomes" id="UP000016088"/>
    </source>
</evidence>
<dbReference type="EMBL" id="KE503207">
    <property type="protein sequence ID" value="EPX72463.1"/>
    <property type="molecule type" value="Genomic_DNA"/>
</dbReference>
<accession>S9PYD4</accession>
<gene>
    <name evidence="16" type="ORF">SOCG_00226</name>
</gene>
<dbReference type="HOGENOM" id="CLU_346521_0_0_1"/>
<evidence type="ECO:0000256" key="10">
    <source>
        <dbReference type="ARBA" id="ARBA00022989"/>
    </source>
</evidence>
<feature type="transmembrane region" description="Helical" evidence="15">
    <location>
        <begin position="107"/>
        <end position="127"/>
    </location>
</feature>
<evidence type="ECO:0000256" key="12">
    <source>
        <dbReference type="ARBA" id="ARBA00025399"/>
    </source>
</evidence>
<feature type="transmembrane region" description="Helical" evidence="15">
    <location>
        <begin position="36"/>
        <end position="58"/>
    </location>
</feature>
<feature type="transmembrane region" description="Helical" evidence="15">
    <location>
        <begin position="195"/>
        <end position="215"/>
    </location>
</feature>
<proteinExistence type="inferred from homology"/>
<feature type="transmembrane region" description="Helical" evidence="15">
    <location>
        <begin position="704"/>
        <end position="723"/>
    </location>
</feature>
<evidence type="ECO:0000256" key="1">
    <source>
        <dbReference type="ARBA" id="ARBA00004477"/>
    </source>
</evidence>
<comment type="similarity">
    <text evidence="3">Belongs to the PIGM family.</text>
</comment>
<protein>
    <recommendedName>
        <fullName evidence="4">GPI mannosyltransferase 1</fullName>
    </recommendedName>
    <alternativeName>
        <fullName evidence="14">GPI mannosyltransferase I</fullName>
    </alternativeName>
    <alternativeName>
        <fullName evidence="13">Glycosylphosphatidylinositol-anchor biosynthesis protein 14</fullName>
    </alternativeName>
</protein>
<keyword evidence="7" id="KW-0808">Transferase</keyword>
<keyword evidence="17" id="KW-1185">Reference proteome</keyword>
<feature type="transmembrane region" description="Helical" evidence="15">
    <location>
        <begin position="641"/>
        <end position="662"/>
    </location>
</feature>
<dbReference type="VEuPathDB" id="FungiDB:SOCG_00226"/>
<dbReference type="Proteomes" id="UP000016088">
    <property type="component" value="Unassembled WGS sequence"/>
</dbReference>
<evidence type="ECO:0000256" key="6">
    <source>
        <dbReference type="ARBA" id="ARBA00022676"/>
    </source>
</evidence>
<organism evidence="16 17">
    <name type="scientific">Schizosaccharomyces octosporus (strain yFS286)</name>
    <name type="common">Fission yeast</name>
    <name type="synonym">Octosporomyces octosporus</name>
    <dbReference type="NCBI Taxonomy" id="483514"/>
    <lineage>
        <taxon>Eukaryota</taxon>
        <taxon>Fungi</taxon>
        <taxon>Dikarya</taxon>
        <taxon>Ascomycota</taxon>
        <taxon>Taphrinomycotina</taxon>
        <taxon>Schizosaccharomycetes</taxon>
        <taxon>Schizosaccharomycetales</taxon>
        <taxon>Schizosaccharomycetaceae</taxon>
        <taxon>Schizosaccharomyces</taxon>
    </lineage>
</organism>
<dbReference type="OrthoDB" id="1741594at2759"/>
<evidence type="ECO:0000313" key="16">
    <source>
        <dbReference type="EMBL" id="EPX72463.1"/>
    </source>
</evidence>
<comment type="pathway">
    <text evidence="2">Glycolipid biosynthesis; glycosylphosphatidylinositol-anchor biosynthesis.</text>
</comment>
<keyword evidence="8 15" id="KW-0812">Transmembrane</keyword>
<evidence type="ECO:0000256" key="8">
    <source>
        <dbReference type="ARBA" id="ARBA00022692"/>
    </source>
</evidence>
<dbReference type="GO" id="GO:0004376">
    <property type="term" value="F:GPI mannosyltransferase activity"/>
    <property type="evidence" value="ECO:0007669"/>
    <property type="project" value="InterPro"/>
</dbReference>
<evidence type="ECO:0000256" key="15">
    <source>
        <dbReference type="SAM" id="Phobius"/>
    </source>
</evidence>
<sequence>MDTYLKVFVYCYLFPLLGIALAFRPSWLLNKWRQQWLTCLYLSFYYTAIISFFFHLKLISIEPQETLFTIARVPVEEFLNQFAHLLVTSSVYIFIKRKNYYAAQRYASTTRFIYLTIGLACIALGASALDSSLLPWGSIMFFMCSLISFLLCFRIIAPIFATSKCIILCSIYAMFVQTQKSKFLLTVSNFQNYNYFSIALFSVHMFQGICSVTAFEVSDFLKQNNEESAILGSLHAPSKSVRTICEEYSLDYEYTASMHLEPFLQLRLAFLCSWLLKCFHGQHSKENSRIDVRESKPKAKDNDLKNSHISSETEAQLMKGVSSMKRLDYKNASFFFTRGVFDSLLEWSNEANTTEGDRKHLHSAAHRCALLRLSSSEIPEDSFSLSEINALDSLSPNLREALLCYVFSLSTGPRHDQGRMPIKDAISHRFSIPYYFHVYRPSKSTFLLMTGFLIRVILIKYGNWHDNKSALKYTDVDYFVFTDAARYVSLGESPYMRDTYRYTPLLAIFLLPTQYGFPSWGKYMFSICDILAGWIIIKILKRKHSLDKSLLYASFWILNPLVAVISTRGNCEAILGVLSVALILLIEREHVWLAGFLLGFSVHFKIYPFIYGIAFLFYYANPFKQGPVVKKVASSVSVNQFKILIGSLLAFTLCNILMYVIYGKPFLEHTYIYHLGRTDHRHNFSAHHLSLYYESASKQKLSSFLAFFPQISLCVLIAAVYSTQTLAGTLFAQTFAFVTFNKVCTSQYFLWYLIFLPLILPKSKLISKKGLICLILWILGQALWLLNAYRLEMLGNSVFIELWLSGLFFFVANVYILKTILECL</sequence>
<evidence type="ECO:0000256" key="7">
    <source>
        <dbReference type="ARBA" id="ARBA00022679"/>
    </source>
</evidence>